<gene>
    <name evidence="1" type="ORF">PHAECO_LOCUS7248</name>
</gene>
<sequence>MAQAFITTYTNNFRWNVQERVKPIDPTKDNPDCDVDKDLWITYGDNVDEEDTEHFAKVANTVKQMQLKRMKTTYQTEYCKDLSKKQVQMDHQTIDTKSFENQLLESSKILYGRRNQRLPKPLPSSKRINGYLRPQRLFTPLTFYQHDIGRVGFNILLKQL</sequence>
<dbReference type="Proteomes" id="UP001153737">
    <property type="component" value="Chromosome 3"/>
</dbReference>
<dbReference type="EMBL" id="OU896709">
    <property type="protein sequence ID" value="CAH1159535.1"/>
    <property type="molecule type" value="Genomic_DNA"/>
</dbReference>
<organism evidence="1 2">
    <name type="scientific">Phaedon cochleariae</name>
    <name type="common">Mustard beetle</name>
    <dbReference type="NCBI Taxonomy" id="80249"/>
    <lineage>
        <taxon>Eukaryota</taxon>
        <taxon>Metazoa</taxon>
        <taxon>Ecdysozoa</taxon>
        <taxon>Arthropoda</taxon>
        <taxon>Hexapoda</taxon>
        <taxon>Insecta</taxon>
        <taxon>Pterygota</taxon>
        <taxon>Neoptera</taxon>
        <taxon>Endopterygota</taxon>
        <taxon>Coleoptera</taxon>
        <taxon>Polyphaga</taxon>
        <taxon>Cucujiformia</taxon>
        <taxon>Chrysomeloidea</taxon>
        <taxon>Chrysomelidae</taxon>
        <taxon>Chrysomelinae</taxon>
        <taxon>Chrysomelini</taxon>
        <taxon>Phaedon</taxon>
    </lineage>
</organism>
<accession>A0A9P0DRW7</accession>
<proteinExistence type="predicted"/>
<dbReference type="OrthoDB" id="7333821at2759"/>
<evidence type="ECO:0000313" key="1">
    <source>
        <dbReference type="EMBL" id="CAH1159535.1"/>
    </source>
</evidence>
<reference evidence="1" key="2">
    <citation type="submission" date="2022-10" db="EMBL/GenBank/DDBJ databases">
        <authorList>
            <consortium name="ENA_rothamsted_submissions"/>
            <consortium name="culmorum"/>
            <person name="King R."/>
        </authorList>
    </citation>
    <scope>NUCLEOTIDE SEQUENCE</scope>
</reference>
<name>A0A9P0DRW7_PHACE</name>
<evidence type="ECO:0000313" key="2">
    <source>
        <dbReference type="Proteomes" id="UP001153737"/>
    </source>
</evidence>
<protein>
    <submittedName>
        <fullName evidence="1">Uncharacterized protein</fullName>
    </submittedName>
</protein>
<keyword evidence="2" id="KW-1185">Reference proteome</keyword>
<dbReference type="AlphaFoldDB" id="A0A9P0DRW7"/>
<reference evidence="1" key="1">
    <citation type="submission" date="2022-01" db="EMBL/GenBank/DDBJ databases">
        <authorList>
            <person name="King R."/>
        </authorList>
    </citation>
    <scope>NUCLEOTIDE SEQUENCE</scope>
</reference>